<evidence type="ECO:0000256" key="5">
    <source>
        <dbReference type="PROSITE-ProRule" id="PRU00723"/>
    </source>
</evidence>
<sequence>MDPYGRSPTGEGPRSDPTTGLEESMWRLGLGGSSGSGGGNFPYPERPGEPDCTYFLRTGTCGYGERCRYNHPRDHGIVFQQGGEVFWPGAREYPERVGQPVCQYYMKTGTCKFGSSCKYHHPRQGGGSVQPVSLNYYGYPLRSGEKECSYYMKTGQCKFGSTCKFHHPQPAGSSVPSPTPVFYPTVQSPSAPSAQQYPSVGGWQIGRPSSALTGAYMQGSYGTMVLSPGVVQVPGWSPYLPSLTQTVSPSAQQSVQAGPSYGPASQFSPSSPAYPGPFPPVSSTVGPSSSSQGEHFFPERPGQPECQFYMRTGDCKFGATCKYHHPPHWNIPKTNCILSPMGLPLRPGAQVCGYYTQHGVCKFGPTCKFDHPMGQLSYSPSASSLVDMPVAPYPIGISAPTLAPSYLSTDPRPQFLHRKDPFSTRAQSSEDVHTGSVAPLLTKARFLPHSQLQSSSQMPASTSSGLNMSSSS</sequence>
<dbReference type="AlphaFoldDB" id="A0AAP0B6J3"/>
<feature type="region of interest" description="Disordered" evidence="6">
    <location>
        <begin position="449"/>
        <end position="472"/>
    </location>
</feature>
<accession>A0AAP0B6J3</accession>
<feature type="compositionally biased region" description="Polar residues" evidence="6">
    <location>
        <begin position="250"/>
        <end position="267"/>
    </location>
</feature>
<feature type="domain" description="C3H1-type" evidence="7">
    <location>
        <begin position="96"/>
        <end position="124"/>
    </location>
</feature>
<feature type="zinc finger region" description="C3H1-type" evidence="5">
    <location>
        <begin position="346"/>
        <end position="374"/>
    </location>
</feature>
<evidence type="ECO:0000259" key="7">
    <source>
        <dbReference type="PROSITE" id="PS50103"/>
    </source>
</evidence>
<keyword evidence="9" id="KW-1185">Reference proteome</keyword>
<evidence type="ECO:0000313" key="9">
    <source>
        <dbReference type="Proteomes" id="UP001418222"/>
    </source>
</evidence>
<keyword evidence="4" id="KW-0238">DNA-binding</keyword>
<feature type="domain" description="C3H1-type" evidence="7">
    <location>
        <begin position="46"/>
        <end position="74"/>
    </location>
</feature>
<dbReference type="Proteomes" id="UP001418222">
    <property type="component" value="Unassembled WGS sequence"/>
</dbReference>
<feature type="region of interest" description="Disordered" evidence="6">
    <location>
        <begin position="250"/>
        <end position="297"/>
    </location>
</feature>
<evidence type="ECO:0000256" key="1">
    <source>
        <dbReference type="ARBA" id="ARBA00022723"/>
    </source>
</evidence>
<dbReference type="SUPFAM" id="SSF90229">
    <property type="entry name" value="CCCH zinc finger"/>
    <property type="match status" value="5"/>
</dbReference>
<dbReference type="PANTHER" id="PTHR12506">
    <property type="entry name" value="PROTEIN PHOSPHATASE RELATED"/>
    <property type="match status" value="1"/>
</dbReference>
<feature type="zinc finger region" description="C3H1-type" evidence="5">
    <location>
        <begin position="96"/>
        <end position="124"/>
    </location>
</feature>
<proteinExistence type="predicted"/>
<dbReference type="Gene3D" id="2.30.30.1190">
    <property type="match status" value="1"/>
</dbReference>
<feature type="compositionally biased region" description="Gly residues" evidence="6">
    <location>
        <begin position="29"/>
        <end position="40"/>
    </location>
</feature>
<feature type="zinc finger region" description="C3H1-type" evidence="5">
    <location>
        <begin position="46"/>
        <end position="74"/>
    </location>
</feature>
<dbReference type="PANTHER" id="PTHR12506:SF41">
    <property type="entry name" value="ZINC FINGER CCCH DOMAIN-CONTAINING PROTEIN 58"/>
    <property type="match status" value="1"/>
</dbReference>
<keyword evidence="1 5" id="KW-0479">Metal-binding</keyword>
<dbReference type="GO" id="GO:0003677">
    <property type="term" value="F:DNA binding"/>
    <property type="evidence" value="ECO:0007669"/>
    <property type="project" value="UniProtKB-KW"/>
</dbReference>
<gene>
    <name evidence="8" type="ORF">KSP39_PZI017329</name>
</gene>
<dbReference type="PROSITE" id="PS50103">
    <property type="entry name" value="ZF_C3H1"/>
    <property type="match status" value="5"/>
</dbReference>
<feature type="domain" description="C3H1-type" evidence="7">
    <location>
        <begin position="142"/>
        <end position="170"/>
    </location>
</feature>
<dbReference type="Gene3D" id="4.10.1000.10">
    <property type="entry name" value="Zinc finger, CCCH-type"/>
    <property type="match status" value="2"/>
</dbReference>
<dbReference type="GO" id="GO:0003729">
    <property type="term" value="F:mRNA binding"/>
    <property type="evidence" value="ECO:0007669"/>
    <property type="project" value="TreeGrafter"/>
</dbReference>
<feature type="zinc finger region" description="C3H1-type" evidence="5">
    <location>
        <begin position="142"/>
        <end position="170"/>
    </location>
</feature>
<dbReference type="Pfam" id="PF00642">
    <property type="entry name" value="zf-CCCH"/>
    <property type="match status" value="5"/>
</dbReference>
<feature type="domain" description="C3H1-type" evidence="7">
    <location>
        <begin position="346"/>
        <end position="374"/>
    </location>
</feature>
<dbReference type="GO" id="GO:0008270">
    <property type="term" value="F:zinc ion binding"/>
    <property type="evidence" value="ECO:0007669"/>
    <property type="project" value="UniProtKB-KW"/>
</dbReference>
<evidence type="ECO:0000313" key="8">
    <source>
        <dbReference type="EMBL" id="KAK8928551.1"/>
    </source>
</evidence>
<feature type="zinc finger region" description="C3H1-type" evidence="5">
    <location>
        <begin position="300"/>
        <end position="328"/>
    </location>
</feature>
<protein>
    <submittedName>
        <fullName evidence="8">Zinc finger CCCH domain-containing protein 6</fullName>
    </submittedName>
</protein>
<dbReference type="InterPro" id="IPR050974">
    <property type="entry name" value="Plant_ZF_CCCH"/>
</dbReference>
<evidence type="ECO:0000256" key="3">
    <source>
        <dbReference type="ARBA" id="ARBA00022833"/>
    </source>
</evidence>
<comment type="caution">
    <text evidence="8">The sequence shown here is derived from an EMBL/GenBank/DDBJ whole genome shotgun (WGS) entry which is preliminary data.</text>
</comment>
<dbReference type="SMART" id="SM00356">
    <property type="entry name" value="ZnF_C3H1"/>
    <property type="match status" value="5"/>
</dbReference>
<dbReference type="EMBL" id="JBBWWQ010000015">
    <property type="protein sequence ID" value="KAK8928551.1"/>
    <property type="molecule type" value="Genomic_DNA"/>
</dbReference>
<reference evidence="8 9" key="1">
    <citation type="journal article" date="2022" name="Nat. Plants">
        <title>Genomes of leafy and leafless Platanthera orchids illuminate the evolution of mycoheterotrophy.</title>
        <authorList>
            <person name="Li M.H."/>
            <person name="Liu K.W."/>
            <person name="Li Z."/>
            <person name="Lu H.C."/>
            <person name="Ye Q.L."/>
            <person name="Zhang D."/>
            <person name="Wang J.Y."/>
            <person name="Li Y.F."/>
            <person name="Zhong Z.M."/>
            <person name="Liu X."/>
            <person name="Yu X."/>
            <person name="Liu D.K."/>
            <person name="Tu X.D."/>
            <person name="Liu B."/>
            <person name="Hao Y."/>
            <person name="Liao X.Y."/>
            <person name="Jiang Y.T."/>
            <person name="Sun W.H."/>
            <person name="Chen J."/>
            <person name="Chen Y.Q."/>
            <person name="Ai Y."/>
            <person name="Zhai J.W."/>
            <person name="Wu S.S."/>
            <person name="Zhou Z."/>
            <person name="Hsiao Y.Y."/>
            <person name="Wu W.L."/>
            <person name="Chen Y.Y."/>
            <person name="Lin Y.F."/>
            <person name="Hsu J.L."/>
            <person name="Li C.Y."/>
            <person name="Wang Z.W."/>
            <person name="Zhao X."/>
            <person name="Zhong W.Y."/>
            <person name="Ma X.K."/>
            <person name="Ma L."/>
            <person name="Huang J."/>
            <person name="Chen G.Z."/>
            <person name="Huang M.Z."/>
            <person name="Huang L."/>
            <person name="Peng D.H."/>
            <person name="Luo Y.B."/>
            <person name="Zou S.Q."/>
            <person name="Chen S.P."/>
            <person name="Lan S."/>
            <person name="Tsai W.C."/>
            <person name="Van de Peer Y."/>
            <person name="Liu Z.J."/>
        </authorList>
    </citation>
    <scope>NUCLEOTIDE SEQUENCE [LARGE SCALE GENOMIC DNA]</scope>
    <source>
        <strain evidence="8">Lor287</strain>
    </source>
</reference>
<feature type="compositionally biased region" description="Basic and acidic residues" evidence="6">
    <location>
        <begin position="417"/>
        <end position="433"/>
    </location>
</feature>
<dbReference type="InterPro" id="IPR000571">
    <property type="entry name" value="Znf_CCCH"/>
</dbReference>
<dbReference type="InterPro" id="IPR036855">
    <property type="entry name" value="Znf_CCCH_sf"/>
</dbReference>
<evidence type="ECO:0000256" key="2">
    <source>
        <dbReference type="ARBA" id="ARBA00022771"/>
    </source>
</evidence>
<feature type="compositionally biased region" description="Low complexity" evidence="6">
    <location>
        <begin position="281"/>
        <end position="291"/>
    </location>
</feature>
<evidence type="ECO:0000256" key="4">
    <source>
        <dbReference type="ARBA" id="ARBA00023125"/>
    </source>
</evidence>
<feature type="compositionally biased region" description="Low complexity" evidence="6">
    <location>
        <begin position="454"/>
        <end position="472"/>
    </location>
</feature>
<organism evidence="8 9">
    <name type="scientific">Platanthera zijinensis</name>
    <dbReference type="NCBI Taxonomy" id="2320716"/>
    <lineage>
        <taxon>Eukaryota</taxon>
        <taxon>Viridiplantae</taxon>
        <taxon>Streptophyta</taxon>
        <taxon>Embryophyta</taxon>
        <taxon>Tracheophyta</taxon>
        <taxon>Spermatophyta</taxon>
        <taxon>Magnoliopsida</taxon>
        <taxon>Liliopsida</taxon>
        <taxon>Asparagales</taxon>
        <taxon>Orchidaceae</taxon>
        <taxon>Orchidoideae</taxon>
        <taxon>Orchideae</taxon>
        <taxon>Orchidinae</taxon>
        <taxon>Platanthera</taxon>
    </lineage>
</organism>
<feature type="region of interest" description="Disordered" evidence="6">
    <location>
        <begin position="1"/>
        <end position="43"/>
    </location>
</feature>
<evidence type="ECO:0000256" key="6">
    <source>
        <dbReference type="SAM" id="MobiDB-lite"/>
    </source>
</evidence>
<feature type="domain" description="C3H1-type" evidence="7">
    <location>
        <begin position="300"/>
        <end position="328"/>
    </location>
</feature>
<feature type="region of interest" description="Disordered" evidence="6">
    <location>
        <begin position="413"/>
        <end position="434"/>
    </location>
</feature>
<keyword evidence="2 5" id="KW-0863">Zinc-finger</keyword>
<keyword evidence="3 5" id="KW-0862">Zinc</keyword>
<name>A0AAP0B6J3_9ASPA</name>